<accession>A0A1M6APV1</accession>
<organism evidence="3 4">
    <name type="scientific">Wenxinia saemankumensis</name>
    <dbReference type="NCBI Taxonomy" id="1447782"/>
    <lineage>
        <taxon>Bacteria</taxon>
        <taxon>Pseudomonadati</taxon>
        <taxon>Pseudomonadota</taxon>
        <taxon>Alphaproteobacteria</taxon>
        <taxon>Rhodobacterales</taxon>
        <taxon>Roseobacteraceae</taxon>
        <taxon>Wenxinia</taxon>
    </lineage>
</organism>
<dbReference type="Proteomes" id="UP000184292">
    <property type="component" value="Unassembled WGS sequence"/>
</dbReference>
<keyword evidence="2" id="KW-0732">Signal</keyword>
<protein>
    <recommendedName>
        <fullName evidence="5">AAA+ family ATPase</fullName>
    </recommendedName>
</protein>
<evidence type="ECO:0000313" key="4">
    <source>
        <dbReference type="Proteomes" id="UP000184292"/>
    </source>
</evidence>
<feature type="compositionally biased region" description="Low complexity" evidence="1">
    <location>
        <begin position="126"/>
        <end position="144"/>
    </location>
</feature>
<evidence type="ECO:0000256" key="1">
    <source>
        <dbReference type="SAM" id="MobiDB-lite"/>
    </source>
</evidence>
<evidence type="ECO:0000256" key="2">
    <source>
        <dbReference type="SAM" id="SignalP"/>
    </source>
</evidence>
<dbReference type="EMBL" id="FQYO01000001">
    <property type="protein sequence ID" value="SHI38492.1"/>
    <property type="molecule type" value="Genomic_DNA"/>
</dbReference>
<feature type="chain" id="PRO_5012770766" description="AAA+ family ATPase" evidence="2">
    <location>
        <begin position="21"/>
        <end position="153"/>
    </location>
</feature>
<feature type="region of interest" description="Disordered" evidence="1">
    <location>
        <begin position="107"/>
        <end position="153"/>
    </location>
</feature>
<keyword evidence="4" id="KW-1185">Reference proteome</keyword>
<dbReference type="AlphaFoldDB" id="A0A1M6APV1"/>
<reference evidence="3 4" key="1">
    <citation type="submission" date="2016-11" db="EMBL/GenBank/DDBJ databases">
        <authorList>
            <person name="Jaros S."/>
            <person name="Januszkiewicz K."/>
            <person name="Wedrychowicz H."/>
        </authorList>
    </citation>
    <scope>NUCLEOTIDE SEQUENCE [LARGE SCALE GENOMIC DNA]</scope>
    <source>
        <strain evidence="3 4">DSM 100565</strain>
    </source>
</reference>
<evidence type="ECO:0000313" key="3">
    <source>
        <dbReference type="EMBL" id="SHI38492.1"/>
    </source>
</evidence>
<dbReference type="RefSeq" id="WP_073326274.1">
    <property type="nucleotide sequence ID" value="NZ_FQYO01000001.1"/>
</dbReference>
<feature type="signal peptide" evidence="2">
    <location>
        <begin position="1"/>
        <end position="20"/>
    </location>
</feature>
<proteinExistence type="predicted"/>
<evidence type="ECO:0008006" key="5">
    <source>
        <dbReference type="Google" id="ProtNLM"/>
    </source>
</evidence>
<gene>
    <name evidence="3" type="ORF">SAMN05444417_0557</name>
</gene>
<name>A0A1M6APV1_9RHOB</name>
<dbReference type="STRING" id="1447782.SAMN05444417_0557"/>
<sequence>MKQIALPLALALLAPLAAPAQEAEGEDGFNLMEEGARTFLRGLMNEAQPTMDEFQGLAQDFAPAFRDFARGLGDGFVEMMGTLDDIRNYEAPVILDNGDILIRRREDAPAWVPPDLRGEGEEDSEPAMPEAPGAPADDLPGPEDIVPGEEVEL</sequence>